<evidence type="ECO:0000313" key="1">
    <source>
        <dbReference type="EMBL" id="QHA88191.1"/>
    </source>
</evidence>
<dbReference type="RefSeq" id="WP_160030113.1">
    <property type="nucleotide sequence ID" value="NZ_CP041764.1"/>
</dbReference>
<name>A0ABX6GPH7_9GAMM</name>
<proteinExistence type="predicted"/>
<organism evidence="1 2">
    <name type="scientific">Serratia rhizosphaerae</name>
    <dbReference type="NCBI Taxonomy" id="2597702"/>
    <lineage>
        <taxon>Bacteria</taxon>
        <taxon>Pseudomonadati</taxon>
        <taxon>Pseudomonadota</taxon>
        <taxon>Gammaproteobacteria</taxon>
        <taxon>Enterobacterales</taxon>
        <taxon>Yersiniaceae</taxon>
        <taxon>Serratia</taxon>
    </lineage>
</organism>
<dbReference type="EMBL" id="CP041764">
    <property type="protein sequence ID" value="QHA88191.1"/>
    <property type="molecule type" value="Genomic_DNA"/>
</dbReference>
<evidence type="ECO:0000313" key="2">
    <source>
        <dbReference type="Proteomes" id="UP000430368"/>
    </source>
</evidence>
<reference evidence="1 2" key="1">
    <citation type="submission" date="2019-07" db="EMBL/GenBank/DDBJ databases">
        <title>Serratia dokdonensis sp. nov., an elicitor of systemic resistance in Nicotiana Tabacum.</title>
        <authorList>
            <person name="Son J.-S."/>
            <person name="Hwang Y.-J."/>
            <person name="Lee S.-Y."/>
            <person name="Ghim S.-Y."/>
        </authorList>
    </citation>
    <scope>NUCLEOTIDE SEQUENCE [LARGE SCALE GENOMIC DNA]</scope>
    <source>
        <strain evidence="1 2">KUDC3025</strain>
    </source>
</reference>
<accession>A0ABX6GPH7</accession>
<dbReference type="Proteomes" id="UP000430368">
    <property type="component" value="Chromosome"/>
</dbReference>
<sequence>MKSIPALQTKPKQMGRRPLPVSIQQAARFNEVLALSPDSPTGLVWRVPNRGIGAKHRSPGEYAGSITKTGAQRVGVDGKIFSCAAVRAGLATLKAVQGLAQQAAQPEAQHVL</sequence>
<keyword evidence="2" id="KW-1185">Reference proteome</keyword>
<gene>
    <name evidence="1" type="ORF">FO014_15175</name>
</gene>
<protein>
    <submittedName>
        <fullName evidence="1">Uncharacterized protein</fullName>
    </submittedName>
</protein>